<accession>A0A7C4E1A1</accession>
<dbReference type="EMBL" id="DTCM01000061">
    <property type="protein sequence ID" value="HGL40929.1"/>
    <property type="molecule type" value="Genomic_DNA"/>
</dbReference>
<dbReference type="SUPFAM" id="SSF53335">
    <property type="entry name" value="S-adenosyl-L-methionine-dependent methyltransferases"/>
    <property type="match status" value="1"/>
</dbReference>
<dbReference type="CDD" id="cd02440">
    <property type="entry name" value="AdoMet_MTases"/>
    <property type="match status" value="1"/>
</dbReference>
<evidence type="ECO:0000313" key="2">
    <source>
        <dbReference type="EMBL" id="HGL40929.1"/>
    </source>
</evidence>
<organism evidence="3">
    <name type="scientific">Caldiarchaeum subterraneum</name>
    <dbReference type="NCBI Taxonomy" id="311458"/>
    <lineage>
        <taxon>Archaea</taxon>
        <taxon>Nitrososphaerota</taxon>
        <taxon>Candidatus Caldarchaeales</taxon>
        <taxon>Candidatus Caldarchaeaceae</taxon>
        <taxon>Candidatus Caldarchaeum</taxon>
    </lineage>
</organism>
<dbReference type="InterPro" id="IPR025714">
    <property type="entry name" value="Methyltranfer_dom"/>
</dbReference>
<dbReference type="InterPro" id="IPR029063">
    <property type="entry name" value="SAM-dependent_MTases_sf"/>
</dbReference>
<dbReference type="Pfam" id="PF13847">
    <property type="entry name" value="Methyltransf_31"/>
    <property type="match status" value="1"/>
</dbReference>
<gene>
    <name evidence="3" type="ORF">ENT82_04550</name>
    <name evidence="2" type="ORF">ENU43_04610</name>
</gene>
<sequence length="182" mass="19819">MGGCESAVIGSPLRRLLQNPFKILAEIGLSSMHRFLDVGCGKGFLTFPAASVVGEKGVVYAVDVSEEYLEIVKRRAAALGLDNIKVLKTAGEDLDGVPNHVINRAAYLFSLHHVSDIRKSLETLRSKLVDDGLVYVLDPIGSRLLGHGTNPRHVLTILEETGYKVIGFRKGVLFWKALAKPV</sequence>
<dbReference type="PANTHER" id="PTHR43861">
    <property type="entry name" value="TRANS-ACONITATE 2-METHYLTRANSFERASE-RELATED"/>
    <property type="match status" value="1"/>
</dbReference>
<protein>
    <submittedName>
        <fullName evidence="3">Class I SAM-dependent methyltransferase</fullName>
    </submittedName>
</protein>
<dbReference type="GO" id="GO:0008168">
    <property type="term" value="F:methyltransferase activity"/>
    <property type="evidence" value="ECO:0007669"/>
    <property type="project" value="UniProtKB-KW"/>
</dbReference>
<name>A0A7C4E1A1_CALS0</name>
<dbReference type="Gene3D" id="3.40.50.150">
    <property type="entry name" value="Vaccinia Virus protein VP39"/>
    <property type="match status" value="1"/>
</dbReference>
<dbReference type="EMBL" id="DTAD01000045">
    <property type="protein sequence ID" value="HGN90380.1"/>
    <property type="molecule type" value="Genomic_DNA"/>
</dbReference>
<keyword evidence="3" id="KW-0808">Transferase</keyword>
<evidence type="ECO:0000313" key="3">
    <source>
        <dbReference type="EMBL" id="HGN90380.1"/>
    </source>
</evidence>
<feature type="domain" description="Methyltransferase" evidence="1">
    <location>
        <begin position="31"/>
        <end position="139"/>
    </location>
</feature>
<evidence type="ECO:0000259" key="1">
    <source>
        <dbReference type="Pfam" id="PF13847"/>
    </source>
</evidence>
<dbReference type="GO" id="GO:0032259">
    <property type="term" value="P:methylation"/>
    <property type="evidence" value="ECO:0007669"/>
    <property type="project" value="UniProtKB-KW"/>
</dbReference>
<reference evidence="3" key="1">
    <citation type="journal article" date="2020" name="mSystems">
        <title>Genome- and Community-Level Interaction Insights into Carbon Utilization and Element Cycling Functions of Hydrothermarchaeota in Hydrothermal Sediment.</title>
        <authorList>
            <person name="Zhou Z."/>
            <person name="Liu Y."/>
            <person name="Xu W."/>
            <person name="Pan J."/>
            <person name="Luo Z.H."/>
            <person name="Li M."/>
        </authorList>
    </citation>
    <scope>NUCLEOTIDE SEQUENCE [LARGE SCALE GENOMIC DNA]</scope>
    <source>
        <strain evidence="3">SpSt-613</strain>
        <strain evidence="2">SpSt-669</strain>
    </source>
</reference>
<keyword evidence="3" id="KW-0489">Methyltransferase</keyword>
<comment type="caution">
    <text evidence="3">The sequence shown here is derived from an EMBL/GenBank/DDBJ whole genome shotgun (WGS) entry which is preliminary data.</text>
</comment>
<proteinExistence type="predicted"/>
<dbReference type="AlphaFoldDB" id="A0A7C4E1A1"/>